<accession>A0A3P7ID89</accession>
<reference evidence="1 2" key="1">
    <citation type="submission" date="2018-11" db="EMBL/GenBank/DDBJ databases">
        <authorList>
            <consortium name="Pathogen Informatics"/>
        </authorList>
    </citation>
    <scope>NUCLEOTIDE SEQUENCE [LARGE SCALE GENOMIC DNA]</scope>
</reference>
<dbReference type="Proteomes" id="UP000270094">
    <property type="component" value="Unassembled WGS sequence"/>
</dbReference>
<dbReference type="AlphaFoldDB" id="A0A3P7ID89"/>
<evidence type="ECO:0000313" key="2">
    <source>
        <dbReference type="Proteomes" id="UP000270094"/>
    </source>
</evidence>
<gene>
    <name evidence="1" type="ORF">SVUK_LOCUS791</name>
</gene>
<protein>
    <submittedName>
        <fullName evidence="1">Uncharacterized protein</fullName>
    </submittedName>
</protein>
<name>A0A3P7ID89_STRVU</name>
<proteinExistence type="predicted"/>
<keyword evidence="2" id="KW-1185">Reference proteome</keyword>
<organism evidence="1 2">
    <name type="scientific">Strongylus vulgaris</name>
    <name type="common">Blood worm</name>
    <dbReference type="NCBI Taxonomy" id="40348"/>
    <lineage>
        <taxon>Eukaryota</taxon>
        <taxon>Metazoa</taxon>
        <taxon>Ecdysozoa</taxon>
        <taxon>Nematoda</taxon>
        <taxon>Chromadorea</taxon>
        <taxon>Rhabditida</taxon>
        <taxon>Rhabditina</taxon>
        <taxon>Rhabditomorpha</taxon>
        <taxon>Strongyloidea</taxon>
        <taxon>Strongylidae</taxon>
        <taxon>Strongylus</taxon>
    </lineage>
</organism>
<dbReference type="EMBL" id="UYYB01001410">
    <property type="protein sequence ID" value="VDM65793.1"/>
    <property type="molecule type" value="Genomic_DNA"/>
</dbReference>
<evidence type="ECO:0000313" key="1">
    <source>
        <dbReference type="EMBL" id="VDM65793.1"/>
    </source>
</evidence>
<sequence length="132" mass="14646">MMSVPYVRPPGLCFLQGDYVVIDAPCSFEKGVKIGIGGDCSGVVLAEHEIISMTSRRRIIADLCGSGNHLATISQTMALLAWPTLGWRLGELERSNSFSAWESLLEDEPPLYFAVRHPQSPQRHDEVVDHHE</sequence>